<name>A0A9D2WS18_9FIRM</name>
<evidence type="ECO:0000313" key="1">
    <source>
        <dbReference type="EMBL" id="KAF1086075.1"/>
    </source>
</evidence>
<comment type="caution">
    <text evidence="1">The sequence shown here is derived from an EMBL/GenBank/DDBJ whole genome shotgun (WGS) entry which is preliminary data.</text>
</comment>
<dbReference type="RefSeq" id="WP_161821212.1">
    <property type="nucleotide sequence ID" value="NZ_LSRS01000002.1"/>
</dbReference>
<dbReference type="Proteomes" id="UP000798488">
    <property type="component" value="Unassembled WGS sequence"/>
</dbReference>
<dbReference type="EMBL" id="LSRS01000002">
    <property type="protein sequence ID" value="KAF1086075.1"/>
    <property type="molecule type" value="Genomic_DNA"/>
</dbReference>
<accession>A0A9D2WS18</accession>
<protein>
    <submittedName>
        <fullName evidence="1">Uncharacterized protein</fullName>
    </submittedName>
</protein>
<evidence type="ECO:0000313" key="2">
    <source>
        <dbReference type="Proteomes" id="UP000798488"/>
    </source>
</evidence>
<organism evidence="1 2">
    <name type="scientific">Sporotomaculum syntrophicum</name>
    <dbReference type="NCBI Taxonomy" id="182264"/>
    <lineage>
        <taxon>Bacteria</taxon>
        <taxon>Bacillati</taxon>
        <taxon>Bacillota</taxon>
        <taxon>Clostridia</taxon>
        <taxon>Eubacteriales</taxon>
        <taxon>Desulfallaceae</taxon>
        <taxon>Sporotomaculum</taxon>
    </lineage>
</organism>
<proteinExistence type="predicted"/>
<gene>
    <name evidence="1" type="ORF">SPSYN_00813</name>
</gene>
<keyword evidence="2" id="KW-1185">Reference proteome</keyword>
<sequence>MKIKKIKLIKLEDLYREDMYKDYLVSLNRDRQDYRQSAALPGLSRNKKRTGNCLS</sequence>
<reference evidence="1" key="1">
    <citation type="submission" date="2016-02" db="EMBL/GenBank/DDBJ databases">
        <title>Draft Genome Sequence of Sporotomaculum syntrophicum Strain FB, a Syntrophic Benzoate Degrader.</title>
        <authorList>
            <person name="Nobu M.K."/>
            <person name="Narihiro T."/>
            <person name="Qiu Y.-L."/>
            <person name="Ohashi A."/>
            <person name="Liu W.-T."/>
            <person name="Yuji S."/>
        </authorList>
    </citation>
    <scope>NUCLEOTIDE SEQUENCE</scope>
    <source>
        <strain evidence="1">FB</strain>
    </source>
</reference>
<dbReference type="AlphaFoldDB" id="A0A9D2WS18"/>